<keyword evidence="4" id="KW-1185">Reference proteome</keyword>
<proteinExistence type="predicted"/>
<reference evidence="3 4" key="1">
    <citation type="submission" date="2021-06" db="EMBL/GenBank/DDBJ databases">
        <authorList>
            <person name="Palmer J.M."/>
        </authorList>
    </citation>
    <scope>NUCLEOTIDE SEQUENCE [LARGE SCALE GENOMIC DNA]</scope>
    <source>
        <strain evidence="3 4">GA_2019</strain>
        <tissue evidence="3">Muscle</tissue>
    </source>
</reference>
<organism evidence="3 4">
    <name type="scientific">Goodea atripinnis</name>
    <dbReference type="NCBI Taxonomy" id="208336"/>
    <lineage>
        <taxon>Eukaryota</taxon>
        <taxon>Metazoa</taxon>
        <taxon>Chordata</taxon>
        <taxon>Craniata</taxon>
        <taxon>Vertebrata</taxon>
        <taxon>Euteleostomi</taxon>
        <taxon>Actinopterygii</taxon>
        <taxon>Neopterygii</taxon>
        <taxon>Teleostei</taxon>
        <taxon>Neoteleostei</taxon>
        <taxon>Acanthomorphata</taxon>
        <taxon>Ovalentaria</taxon>
        <taxon>Atherinomorphae</taxon>
        <taxon>Cyprinodontiformes</taxon>
        <taxon>Goodeidae</taxon>
        <taxon>Goodea</taxon>
    </lineage>
</organism>
<evidence type="ECO:0000313" key="4">
    <source>
        <dbReference type="Proteomes" id="UP001476798"/>
    </source>
</evidence>
<dbReference type="InterPro" id="IPR055088">
    <property type="entry name" value="Fibulin_C"/>
</dbReference>
<accession>A0ABV0NPQ0</accession>
<comment type="caution">
    <text evidence="3">The sequence shown here is derived from an EMBL/GenBank/DDBJ whole genome shotgun (WGS) entry which is preliminary data.</text>
</comment>
<dbReference type="Pfam" id="PF22914">
    <property type="entry name" value="Fibulin_C"/>
    <property type="match status" value="1"/>
</dbReference>
<dbReference type="EMBL" id="JAHRIO010042213">
    <property type="protein sequence ID" value="MEQ2172543.1"/>
    <property type="molecule type" value="Genomic_DNA"/>
</dbReference>
<gene>
    <name evidence="3" type="ORF">GOODEAATRI_022144</name>
</gene>
<sequence length="148" mass="16866">MCHPDESVPQRADLPQHGRVLHLPEKLCELRDSECLILPLRITYYYLTFPTNIPVLTNIFRMGPSHTVLGDDIEVALIAGNEGGFFKAERTPTGGVLSVARLIDKPQDFQLDLELRLRRYGTVSIYLAKVLVFVTQEKPRVPYNPYQE</sequence>
<evidence type="ECO:0000256" key="1">
    <source>
        <dbReference type="ARBA" id="ARBA00022737"/>
    </source>
</evidence>
<evidence type="ECO:0000259" key="2">
    <source>
        <dbReference type="Pfam" id="PF22914"/>
    </source>
</evidence>
<name>A0ABV0NPQ0_9TELE</name>
<protein>
    <recommendedName>
        <fullName evidence="2">Fibulin C-terminal Ig-like domain-containing protein</fullName>
    </recommendedName>
</protein>
<keyword evidence="1" id="KW-0677">Repeat</keyword>
<dbReference type="Proteomes" id="UP001476798">
    <property type="component" value="Unassembled WGS sequence"/>
</dbReference>
<evidence type="ECO:0000313" key="3">
    <source>
        <dbReference type="EMBL" id="MEQ2172543.1"/>
    </source>
</evidence>
<feature type="domain" description="Fibulin C-terminal Ig-like" evidence="2">
    <location>
        <begin position="41"/>
        <end position="136"/>
    </location>
</feature>